<gene>
    <name evidence="4" type="ORF">BV898_18050</name>
</gene>
<dbReference type="InterPro" id="IPR001005">
    <property type="entry name" value="SANT/Myb"/>
</dbReference>
<dbReference type="AlphaFoldDB" id="A0A9X6RMQ8"/>
<evidence type="ECO:0000256" key="2">
    <source>
        <dbReference type="SAM" id="MobiDB-lite"/>
    </source>
</evidence>
<name>A0A9X6RMQ8_HYPEX</name>
<feature type="region of interest" description="Disordered" evidence="2">
    <location>
        <begin position="257"/>
        <end position="344"/>
    </location>
</feature>
<dbReference type="SUPFAM" id="SSF46689">
    <property type="entry name" value="Homeodomain-like"/>
    <property type="match status" value="1"/>
</dbReference>
<reference evidence="5" key="1">
    <citation type="submission" date="2017-01" db="EMBL/GenBank/DDBJ databases">
        <title>Comparative genomics of anhydrobiosis in the tardigrade Hypsibius dujardini.</title>
        <authorList>
            <person name="Yoshida Y."/>
            <person name="Koutsovoulos G."/>
            <person name="Laetsch D."/>
            <person name="Stevens L."/>
            <person name="Kumar S."/>
            <person name="Horikawa D."/>
            <person name="Ishino K."/>
            <person name="Komine S."/>
            <person name="Tomita M."/>
            <person name="Blaxter M."/>
            <person name="Arakawa K."/>
        </authorList>
    </citation>
    <scope>NUCLEOTIDE SEQUENCE [LARGE SCALE GENOMIC DNA]</scope>
    <source>
        <strain evidence="5">Z151</strain>
    </source>
</reference>
<dbReference type="CDD" id="cd00167">
    <property type="entry name" value="SANT"/>
    <property type="match status" value="1"/>
</dbReference>
<feature type="region of interest" description="Disordered" evidence="2">
    <location>
        <begin position="1"/>
        <end position="162"/>
    </location>
</feature>
<evidence type="ECO:0000256" key="1">
    <source>
        <dbReference type="ARBA" id="ARBA00004123"/>
    </source>
</evidence>
<feature type="compositionally biased region" description="Acidic residues" evidence="2">
    <location>
        <begin position="107"/>
        <end position="126"/>
    </location>
</feature>
<feature type="compositionally biased region" description="Polar residues" evidence="2">
    <location>
        <begin position="89"/>
        <end position="106"/>
    </location>
</feature>
<dbReference type="SMART" id="SM00717">
    <property type="entry name" value="SANT"/>
    <property type="match status" value="1"/>
</dbReference>
<dbReference type="InterPro" id="IPR009057">
    <property type="entry name" value="Homeodomain-like_sf"/>
</dbReference>
<proteinExistence type="predicted"/>
<organism evidence="4 5">
    <name type="scientific">Hypsibius exemplaris</name>
    <name type="common">Freshwater tardigrade</name>
    <dbReference type="NCBI Taxonomy" id="2072580"/>
    <lineage>
        <taxon>Eukaryota</taxon>
        <taxon>Metazoa</taxon>
        <taxon>Ecdysozoa</taxon>
        <taxon>Tardigrada</taxon>
        <taxon>Eutardigrada</taxon>
        <taxon>Parachela</taxon>
        <taxon>Hypsibioidea</taxon>
        <taxon>Hypsibiidae</taxon>
        <taxon>Hypsibius</taxon>
    </lineage>
</organism>
<feature type="compositionally biased region" description="Acidic residues" evidence="2">
    <location>
        <begin position="267"/>
        <end position="344"/>
    </location>
</feature>
<dbReference type="Gene3D" id="1.10.10.60">
    <property type="entry name" value="Homeodomain-like"/>
    <property type="match status" value="1"/>
</dbReference>
<dbReference type="Proteomes" id="UP000192578">
    <property type="component" value="Unassembled WGS sequence"/>
</dbReference>
<comment type="subcellular location">
    <subcellularLocation>
        <location evidence="1">Nucleus</location>
    </subcellularLocation>
</comment>
<dbReference type="GO" id="GO:0005634">
    <property type="term" value="C:nucleus"/>
    <property type="evidence" value="ECO:0007669"/>
    <property type="project" value="UniProtKB-SubCell"/>
</dbReference>
<dbReference type="OrthoDB" id="10226757at2759"/>
<evidence type="ECO:0000259" key="3">
    <source>
        <dbReference type="SMART" id="SM00717"/>
    </source>
</evidence>
<sequence>MADYSFEEPNYDHQDQPPNQAAEYDAYAAGGGDGAEGNVAAEYDGDYDLTDHRLHHGYGPYDDDDGAQDEEKSMAVFANQRFKRAKKSGTATTPRIQNKQNSFTSNQDDEEETAELDEAEQAEADEFFSQMIQPTGAGENDSNEDGSGVVDEDDRRASSKKRPRWHAQECEFFRRCAALYDCNYTMIRDYLPHRSVADIKKQYDKQRAVFPSLFASFGTSPRFHSVAEYEQLVEQLKEAKEKLDAAMRELGIRPWAQPKKKGKRGEEDEEEEDAEEEDAEEEDAEEEDAEEDGDLDDGDDEVDKTLEEDKDEDDEDPTGEEDGEEDEEEEEEPVAEDEEEPEAE</sequence>
<evidence type="ECO:0000313" key="5">
    <source>
        <dbReference type="Proteomes" id="UP000192578"/>
    </source>
</evidence>
<protein>
    <recommendedName>
        <fullName evidence="3">Myb-like domain-containing protein</fullName>
    </recommendedName>
</protein>
<evidence type="ECO:0000313" key="4">
    <source>
        <dbReference type="EMBL" id="OWA53629.1"/>
    </source>
</evidence>
<comment type="caution">
    <text evidence="4">The sequence shown here is derived from an EMBL/GenBank/DDBJ whole genome shotgun (WGS) entry which is preliminary data.</text>
</comment>
<keyword evidence="5" id="KW-1185">Reference proteome</keyword>
<feature type="domain" description="Myb-like" evidence="3">
    <location>
        <begin position="161"/>
        <end position="209"/>
    </location>
</feature>
<accession>A0A9X6RMQ8</accession>
<dbReference type="EMBL" id="MTYJ01000334">
    <property type="protein sequence ID" value="OWA53629.1"/>
    <property type="molecule type" value="Genomic_DNA"/>
</dbReference>